<dbReference type="Proteomes" id="UP000053593">
    <property type="component" value="Unassembled WGS sequence"/>
</dbReference>
<evidence type="ECO:0000313" key="1">
    <source>
        <dbReference type="EMBL" id="KIK56579.1"/>
    </source>
</evidence>
<reference evidence="1 2" key="1">
    <citation type="submission" date="2014-04" db="EMBL/GenBank/DDBJ databases">
        <title>Evolutionary Origins and Diversification of the Mycorrhizal Mutualists.</title>
        <authorList>
            <consortium name="DOE Joint Genome Institute"/>
            <consortium name="Mycorrhizal Genomics Consortium"/>
            <person name="Kohler A."/>
            <person name="Kuo A."/>
            <person name="Nagy L.G."/>
            <person name="Floudas D."/>
            <person name="Copeland A."/>
            <person name="Barry K.W."/>
            <person name="Cichocki N."/>
            <person name="Veneault-Fourrey C."/>
            <person name="LaButti K."/>
            <person name="Lindquist E.A."/>
            <person name="Lipzen A."/>
            <person name="Lundell T."/>
            <person name="Morin E."/>
            <person name="Murat C."/>
            <person name="Riley R."/>
            <person name="Ohm R."/>
            <person name="Sun H."/>
            <person name="Tunlid A."/>
            <person name="Henrissat B."/>
            <person name="Grigoriev I.V."/>
            <person name="Hibbett D.S."/>
            <person name="Martin F."/>
        </authorList>
    </citation>
    <scope>NUCLEOTIDE SEQUENCE [LARGE SCALE GENOMIC DNA]</scope>
    <source>
        <strain evidence="1 2">FD-317 M1</strain>
    </source>
</reference>
<accession>A0A0D0C2R2</accession>
<gene>
    <name evidence="1" type="ORF">GYMLUDRAFT_263530</name>
</gene>
<dbReference type="EMBL" id="KN834796">
    <property type="protein sequence ID" value="KIK56579.1"/>
    <property type="molecule type" value="Genomic_DNA"/>
</dbReference>
<name>A0A0D0C2R2_9AGAR</name>
<proteinExistence type="predicted"/>
<protein>
    <submittedName>
        <fullName evidence="1">Uncharacterized protein</fullName>
    </submittedName>
</protein>
<dbReference type="OrthoDB" id="2212237at2759"/>
<dbReference type="AlphaFoldDB" id="A0A0D0C2R2"/>
<organism evidence="1 2">
    <name type="scientific">Collybiopsis luxurians FD-317 M1</name>
    <dbReference type="NCBI Taxonomy" id="944289"/>
    <lineage>
        <taxon>Eukaryota</taxon>
        <taxon>Fungi</taxon>
        <taxon>Dikarya</taxon>
        <taxon>Basidiomycota</taxon>
        <taxon>Agaricomycotina</taxon>
        <taxon>Agaricomycetes</taxon>
        <taxon>Agaricomycetidae</taxon>
        <taxon>Agaricales</taxon>
        <taxon>Marasmiineae</taxon>
        <taxon>Omphalotaceae</taxon>
        <taxon>Collybiopsis</taxon>
        <taxon>Collybiopsis luxurians</taxon>
    </lineage>
</organism>
<keyword evidence="2" id="KW-1185">Reference proteome</keyword>
<evidence type="ECO:0000313" key="2">
    <source>
        <dbReference type="Proteomes" id="UP000053593"/>
    </source>
</evidence>
<dbReference type="HOGENOM" id="CLU_105955_0_0_1"/>
<sequence>MLHGSQSKDCQTSDWPIHKPICRPRRADETWAIRILMNNGTRKTNAMQYFRHELIKENHPIFSSGEPCPVTKLLGVPLVIYRMSLSGDPWTNEIAVKLRIEASNAFAPLDWQLDLGECIVVREDRKPLTMALLETIYKFISDLFNYPIREAGWAPWTGLLNPSVWQKFGIKYYEEQKSAGRQGFGYFFPPVDCQ</sequence>